<dbReference type="AlphaFoldDB" id="A0A1Q3D5U6"/>
<feature type="compositionally biased region" description="Acidic residues" evidence="1">
    <location>
        <begin position="7"/>
        <end position="30"/>
    </location>
</feature>
<dbReference type="EMBL" id="BDDD01004418">
    <property type="protein sequence ID" value="GAV87638.1"/>
    <property type="molecule type" value="Genomic_DNA"/>
</dbReference>
<organism evidence="2 3">
    <name type="scientific">Cephalotus follicularis</name>
    <name type="common">Albany pitcher plant</name>
    <dbReference type="NCBI Taxonomy" id="3775"/>
    <lineage>
        <taxon>Eukaryota</taxon>
        <taxon>Viridiplantae</taxon>
        <taxon>Streptophyta</taxon>
        <taxon>Embryophyta</taxon>
        <taxon>Tracheophyta</taxon>
        <taxon>Spermatophyta</taxon>
        <taxon>Magnoliopsida</taxon>
        <taxon>eudicotyledons</taxon>
        <taxon>Gunneridae</taxon>
        <taxon>Pentapetalae</taxon>
        <taxon>rosids</taxon>
        <taxon>fabids</taxon>
        <taxon>Oxalidales</taxon>
        <taxon>Cephalotaceae</taxon>
        <taxon>Cephalotus</taxon>
    </lineage>
</organism>
<dbReference type="Proteomes" id="UP000187406">
    <property type="component" value="Unassembled WGS sequence"/>
</dbReference>
<dbReference type="OrthoDB" id="1729247at2759"/>
<reference evidence="3" key="1">
    <citation type="submission" date="2016-04" db="EMBL/GenBank/DDBJ databases">
        <title>Cephalotus genome sequencing.</title>
        <authorList>
            <person name="Fukushima K."/>
            <person name="Hasebe M."/>
            <person name="Fang X."/>
        </authorList>
    </citation>
    <scope>NUCLEOTIDE SEQUENCE [LARGE SCALE GENOMIC DNA]</scope>
    <source>
        <strain evidence="3">cv. St1</strain>
    </source>
</reference>
<keyword evidence="3" id="KW-1185">Reference proteome</keyword>
<dbReference type="PANTHER" id="PTHR35046">
    <property type="entry name" value="ZINC KNUCKLE (CCHC-TYPE) FAMILY PROTEIN"/>
    <property type="match status" value="1"/>
</dbReference>
<feature type="region of interest" description="Disordered" evidence="1">
    <location>
        <begin position="1"/>
        <end position="30"/>
    </location>
</feature>
<dbReference type="PANTHER" id="PTHR35046:SF21">
    <property type="entry name" value="RETROTRANSPOSON GAG DOMAIN-CONTAINING PROTEIN-RELATED"/>
    <property type="match status" value="1"/>
</dbReference>
<accession>A0A1Q3D5U6</accession>
<dbReference type="InParanoid" id="A0A1Q3D5U6"/>
<evidence type="ECO:0000313" key="2">
    <source>
        <dbReference type="EMBL" id="GAV87638.1"/>
    </source>
</evidence>
<protein>
    <submittedName>
        <fullName evidence="2">Uncharacterized protein</fullName>
    </submittedName>
</protein>
<comment type="caution">
    <text evidence="2">The sequence shown here is derived from an EMBL/GenBank/DDBJ whole genome shotgun (WGS) entry which is preliminary data.</text>
</comment>
<sequence>MTIKDIEEIEDGRQEEEQENEDSLDEENIITEPEDGELFMIMRALHVKEVSDDDQRENIFQSRCFIKEQVRSLITDGGSCTNVATTTLVDELKLPNLAHQSPYKL</sequence>
<name>A0A1Q3D5U6_CEPFO</name>
<proteinExistence type="predicted"/>
<evidence type="ECO:0000256" key="1">
    <source>
        <dbReference type="SAM" id="MobiDB-lite"/>
    </source>
</evidence>
<evidence type="ECO:0000313" key="3">
    <source>
        <dbReference type="Proteomes" id="UP000187406"/>
    </source>
</evidence>
<gene>
    <name evidence="2" type="ORF">CFOL_v3_31064</name>
</gene>